<evidence type="ECO:0000313" key="3">
    <source>
        <dbReference type="Proteomes" id="UP001153269"/>
    </source>
</evidence>
<proteinExistence type="predicted"/>
<comment type="caution">
    <text evidence="2">The sequence shown here is derived from an EMBL/GenBank/DDBJ whole genome shotgun (WGS) entry which is preliminary data.</text>
</comment>
<feature type="region of interest" description="Disordered" evidence="1">
    <location>
        <begin position="1"/>
        <end position="24"/>
    </location>
</feature>
<dbReference type="Proteomes" id="UP001153269">
    <property type="component" value="Unassembled WGS sequence"/>
</dbReference>
<dbReference type="AlphaFoldDB" id="A0A9N7UN90"/>
<evidence type="ECO:0000313" key="2">
    <source>
        <dbReference type="EMBL" id="CAB1434667.1"/>
    </source>
</evidence>
<sequence>MDNKKRNNKRKRKRRKKDKKTEDFYKWEQQQEKVEQERNEKYNMKKIRKEEEAQEKQVPATGWRPLFDLWTLRGPEASHLNHECRADPGSVRSLSSSHQDLSSECERRPNPQTQPRVHRSPELHPLHCSILFKHTCHHLNELFSDQTRDSLR</sequence>
<evidence type="ECO:0000256" key="1">
    <source>
        <dbReference type="SAM" id="MobiDB-lite"/>
    </source>
</evidence>
<gene>
    <name evidence="2" type="ORF">PLEPLA_LOCUS22716</name>
</gene>
<feature type="compositionally biased region" description="Low complexity" evidence="1">
    <location>
        <begin position="90"/>
        <end position="102"/>
    </location>
</feature>
<name>A0A9N7UN90_PLEPL</name>
<feature type="region of interest" description="Disordered" evidence="1">
    <location>
        <begin position="80"/>
        <end position="120"/>
    </location>
</feature>
<keyword evidence="3" id="KW-1185">Reference proteome</keyword>
<protein>
    <submittedName>
        <fullName evidence="2">Uncharacterized protein</fullName>
    </submittedName>
</protein>
<accession>A0A9N7UN90</accession>
<reference evidence="2" key="1">
    <citation type="submission" date="2020-03" db="EMBL/GenBank/DDBJ databases">
        <authorList>
            <person name="Weist P."/>
        </authorList>
    </citation>
    <scope>NUCLEOTIDE SEQUENCE</scope>
</reference>
<dbReference type="EMBL" id="CADEAL010001680">
    <property type="protein sequence ID" value="CAB1434667.1"/>
    <property type="molecule type" value="Genomic_DNA"/>
</dbReference>
<organism evidence="2 3">
    <name type="scientific">Pleuronectes platessa</name>
    <name type="common">European plaice</name>
    <dbReference type="NCBI Taxonomy" id="8262"/>
    <lineage>
        <taxon>Eukaryota</taxon>
        <taxon>Metazoa</taxon>
        <taxon>Chordata</taxon>
        <taxon>Craniata</taxon>
        <taxon>Vertebrata</taxon>
        <taxon>Euteleostomi</taxon>
        <taxon>Actinopterygii</taxon>
        <taxon>Neopterygii</taxon>
        <taxon>Teleostei</taxon>
        <taxon>Neoteleostei</taxon>
        <taxon>Acanthomorphata</taxon>
        <taxon>Carangaria</taxon>
        <taxon>Pleuronectiformes</taxon>
        <taxon>Pleuronectoidei</taxon>
        <taxon>Pleuronectidae</taxon>
        <taxon>Pleuronectes</taxon>
    </lineage>
</organism>
<feature type="compositionally biased region" description="Basic residues" evidence="1">
    <location>
        <begin position="1"/>
        <end position="18"/>
    </location>
</feature>